<evidence type="ECO:0000313" key="1">
    <source>
        <dbReference type="EMBL" id="QOS39646.1"/>
    </source>
</evidence>
<dbReference type="AlphaFoldDB" id="A0A7M1XJ26"/>
<gene>
    <name evidence="1" type="ORF">DYE49_03890</name>
</gene>
<organism evidence="1 2">
    <name type="scientific">Treponema rectale</name>
    <dbReference type="NCBI Taxonomy" id="744512"/>
    <lineage>
        <taxon>Bacteria</taxon>
        <taxon>Pseudomonadati</taxon>
        <taxon>Spirochaetota</taxon>
        <taxon>Spirochaetia</taxon>
        <taxon>Spirochaetales</taxon>
        <taxon>Treponemataceae</taxon>
        <taxon>Treponema</taxon>
    </lineage>
</organism>
<protein>
    <submittedName>
        <fullName evidence="1">Uncharacterized protein</fullName>
    </submittedName>
</protein>
<reference evidence="1 2" key="1">
    <citation type="submission" date="2018-08" db="EMBL/GenBank/DDBJ databases">
        <title>The first complete genome of Treponema rectale (CHPAT), a commensal spirochete of the bovine rectum.</title>
        <authorList>
            <person name="Staton G.J."/>
            <person name="Clegg S.R."/>
            <person name="Carter S.D."/>
            <person name="Radford A.D."/>
            <person name="Darby A."/>
            <person name="Hall N."/>
            <person name="Birtles R.J."/>
            <person name="Evans N.J."/>
        </authorList>
    </citation>
    <scope>NUCLEOTIDE SEQUENCE [LARGE SCALE GENOMIC DNA]</scope>
    <source>
        <strain evidence="1 2">CHPA</strain>
    </source>
</reference>
<proteinExistence type="predicted"/>
<dbReference type="Proteomes" id="UP000593591">
    <property type="component" value="Chromosome"/>
</dbReference>
<evidence type="ECO:0000313" key="2">
    <source>
        <dbReference type="Proteomes" id="UP000593591"/>
    </source>
</evidence>
<dbReference type="EMBL" id="CP031517">
    <property type="protein sequence ID" value="QOS39646.1"/>
    <property type="molecule type" value="Genomic_DNA"/>
</dbReference>
<dbReference type="KEGG" id="trc:DYE49_03890"/>
<accession>A0A7M1XJ26</accession>
<sequence length="73" mass="8360">MPNEWISKKCADYNYRLIGALLIPDYVKDIAKVIVLRQGKSVSGLLTLFMKGTQIKMNFIRNNLFAKEDIVLV</sequence>
<name>A0A7M1XJ26_9SPIR</name>